<keyword evidence="1" id="KW-0812">Transmembrane</keyword>
<keyword evidence="1" id="KW-1133">Transmembrane helix</keyword>
<evidence type="ECO:0000256" key="1">
    <source>
        <dbReference type="SAM" id="Phobius"/>
    </source>
</evidence>
<feature type="transmembrane region" description="Helical" evidence="1">
    <location>
        <begin position="12"/>
        <end position="30"/>
    </location>
</feature>
<evidence type="ECO:0000313" key="2">
    <source>
        <dbReference type="EMBL" id="MES1922157.1"/>
    </source>
</evidence>
<evidence type="ECO:0000313" key="3">
    <source>
        <dbReference type="Proteomes" id="UP001439008"/>
    </source>
</evidence>
<comment type="caution">
    <text evidence="2">The sequence shown here is derived from an EMBL/GenBank/DDBJ whole genome shotgun (WGS) entry which is preliminary data.</text>
</comment>
<protein>
    <recommendedName>
        <fullName evidence="4">ATP synthase F0 subunit 8</fullName>
    </recommendedName>
</protein>
<proteinExistence type="predicted"/>
<reference evidence="2 3" key="1">
    <citation type="journal article" date="2024" name="BMC Biol.">
        <title>Comparative genomics of Ascetosporea gives new insight into the evolutionary basis for animal parasitism in Rhizaria.</title>
        <authorList>
            <person name="Hiltunen Thoren M."/>
            <person name="Onut-Brannstrom I."/>
            <person name="Alfjorden A."/>
            <person name="Peckova H."/>
            <person name="Swords F."/>
            <person name="Hooper C."/>
            <person name="Holzer A.S."/>
            <person name="Bass D."/>
            <person name="Burki F."/>
        </authorList>
    </citation>
    <scope>NUCLEOTIDE SEQUENCE [LARGE SCALE GENOMIC DNA]</scope>
    <source>
        <strain evidence="2">20-A016</strain>
    </source>
</reference>
<dbReference type="EMBL" id="JBDODL010002304">
    <property type="protein sequence ID" value="MES1922157.1"/>
    <property type="molecule type" value="Genomic_DNA"/>
</dbReference>
<keyword evidence="1" id="KW-0472">Membrane</keyword>
<evidence type="ECO:0008006" key="4">
    <source>
        <dbReference type="Google" id="ProtNLM"/>
    </source>
</evidence>
<gene>
    <name evidence="2" type="ORF">MHBO_003673</name>
</gene>
<dbReference type="Proteomes" id="UP001439008">
    <property type="component" value="Unassembled WGS sequence"/>
</dbReference>
<sequence>MNESTCVKPLTMLMILVDISIIILYYMHGWRCTERKLRNRKLRMRQNREK</sequence>
<keyword evidence="3" id="KW-1185">Reference proteome</keyword>
<organism evidence="2 3">
    <name type="scientific">Bonamia ostreae</name>
    <dbReference type="NCBI Taxonomy" id="126728"/>
    <lineage>
        <taxon>Eukaryota</taxon>
        <taxon>Sar</taxon>
        <taxon>Rhizaria</taxon>
        <taxon>Endomyxa</taxon>
        <taxon>Ascetosporea</taxon>
        <taxon>Haplosporida</taxon>
        <taxon>Bonamia</taxon>
    </lineage>
</organism>
<name>A0ABV2AR52_9EUKA</name>
<accession>A0ABV2AR52</accession>